<name>A0A916S151_9HYPH</name>
<protein>
    <submittedName>
        <fullName evidence="10">ABC transporter substrate-binding protein</fullName>
    </submittedName>
</protein>
<evidence type="ECO:0000256" key="7">
    <source>
        <dbReference type="ARBA" id="ARBA00023136"/>
    </source>
</evidence>
<feature type="transmembrane region" description="Helical" evidence="8">
    <location>
        <begin position="263"/>
        <end position="283"/>
    </location>
</feature>
<dbReference type="CDD" id="cd06261">
    <property type="entry name" value="TM_PBP2"/>
    <property type="match status" value="2"/>
</dbReference>
<evidence type="ECO:0000256" key="2">
    <source>
        <dbReference type="ARBA" id="ARBA00022448"/>
    </source>
</evidence>
<feature type="transmembrane region" description="Helical" evidence="8">
    <location>
        <begin position="498"/>
        <end position="519"/>
    </location>
</feature>
<feature type="transmembrane region" description="Helical" evidence="8">
    <location>
        <begin position="116"/>
        <end position="136"/>
    </location>
</feature>
<feature type="transmembrane region" description="Helical" evidence="8">
    <location>
        <begin position="163"/>
        <end position="184"/>
    </location>
</feature>
<feature type="transmembrane region" description="Helical" evidence="8">
    <location>
        <begin position="436"/>
        <end position="453"/>
    </location>
</feature>
<dbReference type="GO" id="GO:0055085">
    <property type="term" value="P:transmembrane transport"/>
    <property type="evidence" value="ECO:0007669"/>
    <property type="project" value="InterPro"/>
</dbReference>
<evidence type="ECO:0000256" key="8">
    <source>
        <dbReference type="RuleBase" id="RU363032"/>
    </source>
</evidence>
<keyword evidence="2 8" id="KW-0813">Transport</keyword>
<evidence type="ECO:0000313" key="10">
    <source>
        <dbReference type="EMBL" id="GGA78657.1"/>
    </source>
</evidence>
<dbReference type="AlphaFoldDB" id="A0A916S151"/>
<sequence length="572" mass="62395">MTEAAMASDRVTSGAGRIAKKIDLVPLVMMLLVISILAPVAVLVYGALTSNPIGAAFSGLTLENFVEVLTNPTYQRAFFNTVYVGVAATAMAALLGIPLAWIVVRSDVPFANLLRVGIMIPFFLSPFVGALAWTLLLQRNVGPVNLVLTSLGLGQISPYSARMIIFVMGIYYAPYIFIFVSSALRNMDPALEEAGHLSGLNRRQVITQITVPLIAPAALSGVLLTFMASAGQFGVPALLGMQDRFFVLTTYIYQLINRFPAEYNVAAALGIEMLVIACAGIWLQNRITRNRSYTTMTGKGFRPRIIELGPMRWLAFAFVIAFVVVGALLPLGMLLWVSLVPYYDATFSLSAVSPIHYLKIFNQAFVWRGLKNTLFLACAGASIAVILAVISNWIILRSNTSYRKPLGYLLFLPAAVPHIVLSLALLWTYVFVPLPIYGTIWILLIAYVTSYITQAVRNVGSNYVQIDKSLEEAATMVGAARLRTWIEVTLPLLKPGMVGAWTLLFIIFVRELSASILLYSPGNEVLPVLMFNMWGEGDWGGIGALAMIQVLMMGAVIALSGLLFRVDISRAS</sequence>
<dbReference type="SUPFAM" id="SSF161098">
    <property type="entry name" value="MetI-like"/>
    <property type="match status" value="2"/>
</dbReference>
<feature type="transmembrane region" description="Helical" evidence="8">
    <location>
        <begin position="408"/>
        <end position="430"/>
    </location>
</feature>
<feature type="domain" description="ABC transmembrane type-1" evidence="9">
    <location>
        <begin position="370"/>
        <end position="560"/>
    </location>
</feature>
<dbReference type="EMBL" id="BMIF01000014">
    <property type="protein sequence ID" value="GGA78657.1"/>
    <property type="molecule type" value="Genomic_DNA"/>
</dbReference>
<evidence type="ECO:0000256" key="4">
    <source>
        <dbReference type="ARBA" id="ARBA00022519"/>
    </source>
</evidence>
<dbReference type="InterPro" id="IPR000515">
    <property type="entry name" value="MetI-like"/>
</dbReference>
<comment type="subcellular location">
    <subcellularLocation>
        <location evidence="1">Cell inner membrane</location>
        <topology evidence="1">Multi-pass membrane protein</topology>
    </subcellularLocation>
    <subcellularLocation>
        <location evidence="8">Cell membrane</location>
        <topology evidence="8">Multi-pass membrane protein</topology>
    </subcellularLocation>
</comment>
<feature type="transmembrane region" description="Helical" evidence="8">
    <location>
        <begin position="313"/>
        <end position="339"/>
    </location>
</feature>
<reference evidence="10" key="1">
    <citation type="journal article" date="2014" name="Int. J. Syst. Evol. Microbiol.">
        <title>Complete genome sequence of Corynebacterium casei LMG S-19264T (=DSM 44701T), isolated from a smear-ripened cheese.</title>
        <authorList>
            <consortium name="US DOE Joint Genome Institute (JGI-PGF)"/>
            <person name="Walter F."/>
            <person name="Albersmeier A."/>
            <person name="Kalinowski J."/>
            <person name="Ruckert C."/>
        </authorList>
    </citation>
    <scope>NUCLEOTIDE SEQUENCE</scope>
    <source>
        <strain evidence="10">CGMCC 1.15320</strain>
    </source>
</reference>
<evidence type="ECO:0000256" key="5">
    <source>
        <dbReference type="ARBA" id="ARBA00022692"/>
    </source>
</evidence>
<dbReference type="Pfam" id="PF00528">
    <property type="entry name" value="BPD_transp_1"/>
    <property type="match status" value="2"/>
</dbReference>
<keyword evidence="7 8" id="KW-0472">Membrane</keyword>
<feature type="transmembrane region" description="Helical" evidence="8">
    <location>
        <begin position="27"/>
        <end position="48"/>
    </location>
</feature>
<dbReference type="GO" id="GO:0005886">
    <property type="term" value="C:plasma membrane"/>
    <property type="evidence" value="ECO:0007669"/>
    <property type="project" value="UniProtKB-SubCell"/>
</dbReference>
<gene>
    <name evidence="10" type="ORF">GCM10011385_35990</name>
</gene>
<dbReference type="PANTHER" id="PTHR43357">
    <property type="entry name" value="INNER MEMBRANE ABC TRANSPORTER PERMEASE PROTEIN YDCV"/>
    <property type="match status" value="1"/>
</dbReference>
<keyword evidence="4" id="KW-0997">Cell inner membrane</keyword>
<feature type="transmembrane region" description="Helical" evidence="8">
    <location>
        <begin position="374"/>
        <end position="396"/>
    </location>
</feature>
<keyword evidence="6 8" id="KW-1133">Transmembrane helix</keyword>
<comment type="similarity">
    <text evidence="8">Belongs to the binding-protein-dependent transport system permease family.</text>
</comment>
<feature type="transmembrane region" description="Helical" evidence="8">
    <location>
        <begin position="205"/>
        <end position="228"/>
    </location>
</feature>
<evidence type="ECO:0000256" key="6">
    <source>
        <dbReference type="ARBA" id="ARBA00022989"/>
    </source>
</evidence>
<evidence type="ECO:0000256" key="1">
    <source>
        <dbReference type="ARBA" id="ARBA00004429"/>
    </source>
</evidence>
<keyword evidence="3" id="KW-1003">Cell membrane</keyword>
<feature type="domain" description="ABC transmembrane type-1" evidence="9">
    <location>
        <begin position="78"/>
        <end position="284"/>
    </location>
</feature>
<evidence type="ECO:0000256" key="3">
    <source>
        <dbReference type="ARBA" id="ARBA00022475"/>
    </source>
</evidence>
<dbReference type="Proteomes" id="UP000636264">
    <property type="component" value="Unassembled WGS sequence"/>
</dbReference>
<reference evidence="10" key="2">
    <citation type="submission" date="2020-09" db="EMBL/GenBank/DDBJ databases">
        <authorList>
            <person name="Sun Q."/>
            <person name="Zhou Y."/>
        </authorList>
    </citation>
    <scope>NUCLEOTIDE SEQUENCE</scope>
    <source>
        <strain evidence="10">CGMCC 1.15320</strain>
    </source>
</reference>
<organism evidence="10 11">
    <name type="scientific">Nitratireductor aestuarii</name>
    <dbReference type="NCBI Taxonomy" id="1735103"/>
    <lineage>
        <taxon>Bacteria</taxon>
        <taxon>Pseudomonadati</taxon>
        <taxon>Pseudomonadota</taxon>
        <taxon>Alphaproteobacteria</taxon>
        <taxon>Hyphomicrobiales</taxon>
        <taxon>Phyllobacteriaceae</taxon>
        <taxon>Nitratireductor</taxon>
    </lineage>
</organism>
<accession>A0A916S151</accession>
<keyword evidence="5 8" id="KW-0812">Transmembrane</keyword>
<evidence type="ECO:0000259" key="9">
    <source>
        <dbReference type="PROSITE" id="PS50928"/>
    </source>
</evidence>
<dbReference type="PROSITE" id="PS50928">
    <property type="entry name" value="ABC_TM1"/>
    <property type="match status" value="2"/>
</dbReference>
<comment type="caution">
    <text evidence="10">The sequence shown here is derived from an EMBL/GenBank/DDBJ whole genome shotgun (WGS) entry which is preliminary data.</text>
</comment>
<proteinExistence type="inferred from homology"/>
<feature type="transmembrane region" description="Helical" evidence="8">
    <location>
        <begin position="539"/>
        <end position="564"/>
    </location>
</feature>
<dbReference type="InterPro" id="IPR035906">
    <property type="entry name" value="MetI-like_sf"/>
</dbReference>
<feature type="transmembrane region" description="Helical" evidence="8">
    <location>
        <begin position="82"/>
        <end position="104"/>
    </location>
</feature>
<dbReference type="Gene3D" id="1.10.3720.10">
    <property type="entry name" value="MetI-like"/>
    <property type="match status" value="2"/>
</dbReference>
<keyword evidence="11" id="KW-1185">Reference proteome</keyword>
<evidence type="ECO:0000313" key="11">
    <source>
        <dbReference type="Proteomes" id="UP000636264"/>
    </source>
</evidence>
<dbReference type="PANTHER" id="PTHR43357:SF4">
    <property type="entry name" value="INNER MEMBRANE ABC TRANSPORTER PERMEASE PROTEIN YDCV"/>
    <property type="match status" value="1"/>
</dbReference>